<comment type="cofactor">
    <cofactor evidence="1">
        <name>Mn(2+)</name>
        <dbReference type="ChEBI" id="CHEBI:29035"/>
    </cofactor>
</comment>
<feature type="compositionally biased region" description="Basic and acidic residues" evidence="2">
    <location>
        <begin position="192"/>
        <end position="201"/>
    </location>
</feature>
<organism evidence="3 4">
    <name type="scientific">Prorocentrum cordatum</name>
    <dbReference type="NCBI Taxonomy" id="2364126"/>
    <lineage>
        <taxon>Eukaryota</taxon>
        <taxon>Sar</taxon>
        <taxon>Alveolata</taxon>
        <taxon>Dinophyceae</taxon>
        <taxon>Prorocentrales</taxon>
        <taxon>Prorocentraceae</taxon>
        <taxon>Prorocentrum</taxon>
    </lineage>
</organism>
<dbReference type="Proteomes" id="UP001189429">
    <property type="component" value="Unassembled WGS sequence"/>
</dbReference>
<dbReference type="PANTHER" id="PTHR12320:SF1">
    <property type="entry name" value="PROTEIN PHOSPHATASE PTC7 HOMOLOG"/>
    <property type="match status" value="1"/>
</dbReference>
<dbReference type="SUPFAM" id="SSF81606">
    <property type="entry name" value="PP2C-like"/>
    <property type="match status" value="1"/>
</dbReference>
<name>A0ABN9UUP9_9DINO</name>
<gene>
    <name evidence="3" type="ORF">PCOR1329_LOCUS51866</name>
</gene>
<accession>A0ABN9UUP9</accession>
<keyword evidence="1" id="KW-0904">Protein phosphatase</keyword>
<comment type="similarity">
    <text evidence="1">Belongs to the PP2C family.</text>
</comment>
<proteinExistence type="inferred from homology"/>
<dbReference type="InterPro" id="IPR036457">
    <property type="entry name" value="PPM-type-like_dom_sf"/>
</dbReference>
<evidence type="ECO:0000256" key="1">
    <source>
        <dbReference type="RuleBase" id="RU366020"/>
    </source>
</evidence>
<keyword evidence="1" id="KW-0479">Metal-binding</keyword>
<dbReference type="InterPro" id="IPR039123">
    <property type="entry name" value="PPTC7"/>
</dbReference>
<evidence type="ECO:0000313" key="4">
    <source>
        <dbReference type="Proteomes" id="UP001189429"/>
    </source>
</evidence>
<keyword evidence="1" id="KW-0460">Magnesium</keyword>
<keyword evidence="1" id="KW-0378">Hydrolase</keyword>
<feature type="region of interest" description="Disordered" evidence="2">
    <location>
        <begin position="162"/>
        <end position="201"/>
    </location>
</feature>
<keyword evidence="4" id="KW-1185">Reference proteome</keyword>
<protein>
    <recommendedName>
        <fullName evidence="1">Protein phosphatase</fullName>
        <ecNumber evidence="1">3.1.3.16</ecNumber>
    </recommendedName>
</protein>
<dbReference type="PANTHER" id="PTHR12320">
    <property type="entry name" value="PROTEIN PHOSPHATASE 2C"/>
    <property type="match status" value="1"/>
</dbReference>
<comment type="catalytic activity">
    <reaction evidence="1">
        <text>O-phospho-L-threonyl-[protein] + H2O = L-threonyl-[protein] + phosphate</text>
        <dbReference type="Rhea" id="RHEA:47004"/>
        <dbReference type="Rhea" id="RHEA-COMP:11060"/>
        <dbReference type="Rhea" id="RHEA-COMP:11605"/>
        <dbReference type="ChEBI" id="CHEBI:15377"/>
        <dbReference type="ChEBI" id="CHEBI:30013"/>
        <dbReference type="ChEBI" id="CHEBI:43474"/>
        <dbReference type="ChEBI" id="CHEBI:61977"/>
        <dbReference type="EC" id="3.1.3.16"/>
    </reaction>
</comment>
<comment type="catalytic activity">
    <reaction evidence="1">
        <text>O-phospho-L-seryl-[protein] + H2O = L-seryl-[protein] + phosphate</text>
        <dbReference type="Rhea" id="RHEA:20629"/>
        <dbReference type="Rhea" id="RHEA-COMP:9863"/>
        <dbReference type="Rhea" id="RHEA-COMP:11604"/>
        <dbReference type="ChEBI" id="CHEBI:15377"/>
        <dbReference type="ChEBI" id="CHEBI:29999"/>
        <dbReference type="ChEBI" id="CHEBI:43474"/>
        <dbReference type="ChEBI" id="CHEBI:83421"/>
        <dbReference type="EC" id="3.1.3.16"/>
    </reaction>
</comment>
<comment type="caution">
    <text evidence="3">The sequence shown here is derived from an EMBL/GenBank/DDBJ whole genome shotgun (WGS) entry which is preliminary data.</text>
</comment>
<feature type="compositionally biased region" description="Basic and acidic residues" evidence="2">
    <location>
        <begin position="166"/>
        <end position="176"/>
    </location>
</feature>
<evidence type="ECO:0000313" key="3">
    <source>
        <dbReference type="EMBL" id="CAK0863824.1"/>
    </source>
</evidence>
<keyword evidence="1" id="KW-0464">Manganese</keyword>
<dbReference type="EC" id="3.1.3.16" evidence="1"/>
<dbReference type="EMBL" id="CAUYUJ010016303">
    <property type="protein sequence ID" value="CAK0863824.1"/>
    <property type="molecule type" value="Genomic_DNA"/>
</dbReference>
<sequence length="226" mass="25005">MAAAWSGGIVGVLRTPTFYVETEQQRRILSTFHKNTEDIKEEVHKTKTLCFSAQAFQKQHPDKTRKGIRDADVTLGSPMILGIADGVSQVEEFGIDASLLPRELLMHCQDLGDAQLTPGYRSRPQDKYRGPIPLLTEAFQATDNTLGSTTATLALLDNSTKMRRAAAPDDRGDHRGRLPAAGAAAHAGTRKPLRERIPDRDATHRWSCADAVADRSHRRGYRPRLP</sequence>
<comment type="cofactor">
    <cofactor evidence="1">
        <name>Mg(2+)</name>
        <dbReference type="ChEBI" id="CHEBI:18420"/>
    </cofactor>
</comment>
<reference evidence="3" key="1">
    <citation type="submission" date="2023-10" db="EMBL/GenBank/DDBJ databases">
        <authorList>
            <person name="Chen Y."/>
            <person name="Shah S."/>
            <person name="Dougan E. K."/>
            <person name="Thang M."/>
            <person name="Chan C."/>
        </authorList>
    </citation>
    <scope>NUCLEOTIDE SEQUENCE [LARGE SCALE GENOMIC DNA]</scope>
</reference>
<evidence type="ECO:0000256" key="2">
    <source>
        <dbReference type="SAM" id="MobiDB-lite"/>
    </source>
</evidence>